<gene>
    <name evidence="2" type="ORF">M440DRAFT_70754</name>
</gene>
<name>A0A2T4CH72_TRILO</name>
<feature type="region of interest" description="Disordered" evidence="1">
    <location>
        <begin position="1"/>
        <end position="55"/>
    </location>
</feature>
<evidence type="ECO:0000256" key="1">
    <source>
        <dbReference type="SAM" id="MobiDB-lite"/>
    </source>
</evidence>
<dbReference type="EMBL" id="KZ679126">
    <property type="protein sequence ID" value="PTB80893.1"/>
    <property type="molecule type" value="Genomic_DNA"/>
</dbReference>
<accession>A0A2T4CH72</accession>
<keyword evidence="3" id="KW-1185">Reference proteome</keyword>
<evidence type="ECO:0000313" key="3">
    <source>
        <dbReference type="Proteomes" id="UP000240760"/>
    </source>
</evidence>
<dbReference type="Proteomes" id="UP000240760">
    <property type="component" value="Unassembled WGS sequence"/>
</dbReference>
<dbReference type="AlphaFoldDB" id="A0A2T4CH72"/>
<reference evidence="2 3" key="1">
    <citation type="submission" date="2016-07" db="EMBL/GenBank/DDBJ databases">
        <title>Multiple horizontal gene transfer events from other fungi enriched the ability of initially mycotrophic Trichoderma (Ascomycota) to feed on dead plant biomass.</title>
        <authorList>
            <consortium name="DOE Joint Genome Institute"/>
            <person name="Aerts A."/>
            <person name="Atanasova L."/>
            <person name="Chenthamara K."/>
            <person name="Zhang J."/>
            <person name="Grujic M."/>
            <person name="Henrissat B."/>
            <person name="Kuo A."/>
            <person name="Salamov A."/>
            <person name="Lipzen A."/>
            <person name="Labutti K."/>
            <person name="Barry K."/>
            <person name="Miao Y."/>
            <person name="Rahimi M.J."/>
            <person name="Shen Q."/>
            <person name="Grigoriev I.V."/>
            <person name="Kubicek C.P."/>
            <person name="Druzhinina I.S."/>
        </authorList>
    </citation>
    <scope>NUCLEOTIDE SEQUENCE [LARGE SCALE GENOMIC DNA]</scope>
    <source>
        <strain evidence="2 3">ATCC 18648</strain>
    </source>
</reference>
<feature type="region of interest" description="Disordered" evidence="1">
    <location>
        <begin position="170"/>
        <end position="217"/>
    </location>
</feature>
<evidence type="ECO:0000313" key="2">
    <source>
        <dbReference type="EMBL" id="PTB80893.1"/>
    </source>
</evidence>
<sequence length="217" mass="23046">MESPEVHSRSPVRPAGCPCPGKGSGDQRKGRQSASAIQGRSHCNGGTTARANDRGDRATVQHRLHGCGSPWTSGEGLPATLKVSVDTSSGTPRYASGSRYRLCYGAGTKLRLQRYIHTLLSISQGHSAESEFVASVELSAGCLRFRPELECDLTGVLSYHSLCATYEGGRGEDLDDGPRGGPRHPSHTSGARERRGCAARRTPKSPSQQLGHPRVGA</sequence>
<organism evidence="2 3">
    <name type="scientific">Trichoderma longibrachiatum ATCC 18648</name>
    <dbReference type="NCBI Taxonomy" id="983965"/>
    <lineage>
        <taxon>Eukaryota</taxon>
        <taxon>Fungi</taxon>
        <taxon>Dikarya</taxon>
        <taxon>Ascomycota</taxon>
        <taxon>Pezizomycotina</taxon>
        <taxon>Sordariomycetes</taxon>
        <taxon>Hypocreomycetidae</taxon>
        <taxon>Hypocreales</taxon>
        <taxon>Hypocreaceae</taxon>
        <taxon>Trichoderma</taxon>
    </lineage>
</organism>
<protein>
    <submittedName>
        <fullName evidence="2">Uncharacterized protein</fullName>
    </submittedName>
</protein>
<proteinExistence type="predicted"/>